<organism evidence="2 3">
    <name type="scientific">Catenaria anguillulae PL171</name>
    <dbReference type="NCBI Taxonomy" id="765915"/>
    <lineage>
        <taxon>Eukaryota</taxon>
        <taxon>Fungi</taxon>
        <taxon>Fungi incertae sedis</taxon>
        <taxon>Blastocladiomycota</taxon>
        <taxon>Blastocladiomycetes</taxon>
        <taxon>Blastocladiales</taxon>
        <taxon>Catenariaceae</taxon>
        <taxon>Catenaria</taxon>
    </lineage>
</organism>
<feature type="region of interest" description="Disordered" evidence="1">
    <location>
        <begin position="1"/>
        <end position="22"/>
    </location>
</feature>
<evidence type="ECO:0000313" key="2">
    <source>
        <dbReference type="EMBL" id="ORZ30101.1"/>
    </source>
</evidence>
<name>A0A1Y2H829_9FUNG</name>
<feature type="compositionally biased region" description="Polar residues" evidence="1">
    <location>
        <begin position="1"/>
        <end position="18"/>
    </location>
</feature>
<proteinExistence type="predicted"/>
<dbReference type="AlphaFoldDB" id="A0A1Y2H829"/>
<sequence>RTHTTPSHAFPPSQSAPSPTLIDIGSWPPILAHGRRQPIALRRPLVTPSGGRLI</sequence>
<evidence type="ECO:0000313" key="3">
    <source>
        <dbReference type="Proteomes" id="UP000193411"/>
    </source>
</evidence>
<comment type="caution">
    <text evidence="2">The sequence shown here is derived from an EMBL/GenBank/DDBJ whole genome shotgun (WGS) entry which is preliminary data.</text>
</comment>
<dbReference type="Proteomes" id="UP000193411">
    <property type="component" value="Unassembled WGS sequence"/>
</dbReference>
<reference evidence="2 3" key="1">
    <citation type="submission" date="2016-07" db="EMBL/GenBank/DDBJ databases">
        <title>Pervasive Adenine N6-methylation of Active Genes in Fungi.</title>
        <authorList>
            <consortium name="DOE Joint Genome Institute"/>
            <person name="Mondo S.J."/>
            <person name="Dannebaum R.O."/>
            <person name="Kuo R.C."/>
            <person name="Labutti K."/>
            <person name="Haridas S."/>
            <person name="Kuo A."/>
            <person name="Salamov A."/>
            <person name="Ahrendt S.R."/>
            <person name="Lipzen A."/>
            <person name="Sullivan W."/>
            <person name="Andreopoulos W.B."/>
            <person name="Clum A."/>
            <person name="Lindquist E."/>
            <person name="Daum C."/>
            <person name="Ramamoorthy G.K."/>
            <person name="Gryganskyi A."/>
            <person name="Culley D."/>
            <person name="Magnuson J.K."/>
            <person name="James T.Y."/>
            <person name="O'Malley M.A."/>
            <person name="Stajich J.E."/>
            <person name="Spatafora J.W."/>
            <person name="Visel A."/>
            <person name="Grigoriev I.V."/>
        </authorList>
    </citation>
    <scope>NUCLEOTIDE SEQUENCE [LARGE SCALE GENOMIC DNA]</scope>
    <source>
        <strain evidence="2 3">PL171</strain>
    </source>
</reference>
<dbReference type="EMBL" id="MCFL01000104">
    <property type="protein sequence ID" value="ORZ30101.1"/>
    <property type="molecule type" value="Genomic_DNA"/>
</dbReference>
<accession>A0A1Y2H829</accession>
<keyword evidence="3" id="KW-1185">Reference proteome</keyword>
<gene>
    <name evidence="2" type="ORF">BCR44DRAFT_1446326</name>
</gene>
<evidence type="ECO:0000256" key="1">
    <source>
        <dbReference type="SAM" id="MobiDB-lite"/>
    </source>
</evidence>
<feature type="non-terminal residue" evidence="2">
    <location>
        <position position="1"/>
    </location>
</feature>
<protein>
    <submittedName>
        <fullName evidence="2">Uncharacterized protein</fullName>
    </submittedName>
</protein>